<name>A0A8S5PZQ5_9CAUD</name>
<dbReference type="EMBL" id="BK015540">
    <property type="protein sequence ID" value="DAE12003.1"/>
    <property type="molecule type" value="Genomic_DNA"/>
</dbReference>
<reference evidence="1" key="1">
    <citation type="journal article" date="2021" name="Proc. Natl. Acad. Sci. U.S.A.">
        <title>A Catalog of Tens of Thousands of Viruses from Human Metagenomes Reveals Hidden Associations with Chronic Diseases.</title>
        <authorList>
            <person name="Tisza M.J."/>
            <person name="Buck C.B."/>
        </authorList>
    </citation>
    <scope>NUCLEOTIDE SEQUENCE</scope>
    <source>
        <strain evidence="1">CtBtT5</strain>
    </source>
</reference>
<proteinExistence type="predicted"/>
<evidence type="ECO:0000313" key="1">
    <source>
        <dbReference type="EMBL" id="DAE12003.1"/>
    </source>
</evidence>
<accession>A0A8S5PZQ5</accession>
<sequence>MYTKFQKYLNKIEVKNYRKKPIVVQATRYESIEQIKISFPNIEVRDDNRASRAISLKSLEGRVELQVGDYIIKGIKGEYYPCKPDIFEESYERV</sequence>
<organism evidence="1">
    <name type="scientific">Myoviridae sp. ctBtT5</name>
    <dbReference type="NCBI Taxonomy" id="2825048"/>
    <lineage>
        <taxon>Viruses</taxon>
        <taxon>Duplodnaviria</taxon>
        <taxon>Heunggongvirae</taxon>
        <taxon>Uroviricota</taxon>
        <taxon>Caudoviricetes</taxon>
    </lineage>
</organism>
<protein>
    <submittedName>
        <fullName evidence="1">PGDYG protein</fullName>
    </submittedName>
</protein>